<feature type="domain" description="AAA" evidence="1">
    <location>
        <begin position="2"/>
        <end position="59"/>
    </location>
</feature>
<dbReference type="CDD" id="cd02042">
    <property type="entry name" value="ParAB_family"/>
    <property type="match status" value="1"/>
</dbReference>
<protein>
    <submittedName>
        <fullName evidence="2">AAA family ATPase</fullName>
    </submittedName>
</protein>
<gene>
    <name evidence="2" type="ORF">ACFFQ6_38555</name>
</gene>
<comment type="caution">
    <text evidence="2">The sequence shown here is derived from an EMBL/GenBank/DDBJ whole genome shotgun (WGS) entry which is preliminary data.</text>
</comment>
<dbReference type="InterPro" id="IPR027417">
    <property type="entry name" value="P-loop_NTPase"/>
</dbReference>
<dbReference type="InterPro" id="IPR050678">
    <property type="entry name" value="DNA_Partitioning_ATPase"/>
</dbReference>
<proteinExistence type="predicted"/>
<dbReference type="Proteomes" id="UP001589587">
    <property type="component" value="Unassembled WGS sequence"/>
</dbReference>
<evidence type="ECO:0000259" key="1">
    <source>
        <dbReference type="Pfam" id="PF13614"/>
    </source>
</evidence>
<dbReference type="InterPro" id="IPR025669">
    <property type="entry name" value="AAA_dom"/>
</dbReference>
<dbReference type="PANTHER" id="PTHR13696">
    <property type="entry name" value="P-LOOP CONTAINING NUCLEOSIDE TRIPHOSPHATE HYDROLASE"/>
    <property type="match status" value="1"/>
</dbReference>
<sequence>MIVATVNTKGGVTKTTTTIYLANEYRLRNPDARIVIADLDKQGSASEWADLATDNGQPLPFEVQVSNVKRLPRLAADLNPGDALFIDAPPSDSSLIQAAIDVANFVIIPSRPAGMDTARVWETLRALEDDQLYAVLIVFARLGTNLLRDTKTAFDSENISRFDTLVTLKEKYPQEYGFRPTPDTTYSDVLAEMMEAMQ</sequence>
<dbReference type="Gene3D" id="3.40.50.300">
    <property type="entry name" value="P-loop containing nucleotide triphosphate hydrolases"/>
    <property type="match status" value="1"/>
</dbReference>
<dbReference type="RefSeq" id="WP_378377715.1">
    <property type="nucleotide sequence ID" value="NZ_JBHMAS010000169.1"/>
</dbReference>
<accession>A0ABV5XV19</accession>
<dbReference type="PANTHER" id="PTHR13696:SF99">
    <property type="entry name" value="COBYRINIC ACID AC-DIAMIDE SYNTHASE"/>
    <property type="match status" value="1"/>
</dbReference>
<organism evidence="2 3">
    <name type="scientific">Rhodococcus baikonurensis</name>
    <dbReference type="NCBI Taxonomy" id="172041"/>
    <lineage>
        <taxon>Bacteria</taxon>
        <taxon>Bacillati</taxon>
        <taxon>Actinomycetota</taxon>
        <taxon>Actinomycetes</taxon>
        <taxon>Mycobacteriales</taxon>
        <taxon>Nocardiaceae</taxon>
        <taxon>Rhodococcus</taxon>
        <taxon>Rhodococcus erythropolis group</taxon>
    </lineage>
</organism>
<evidence type="ECO:0000313" key="2">
    <source>
        <dbReference type="EMBL" id="MFB9785599.1"/>
    </source>
</evidence>
<name>A0ABV5XV19_9NOCA</name>
<dbReference type="Pfam" id="PF13614">
    <property type="entry name" value="AAA_31"/>
    <property type="match status" value="1"/>
</dbReference>
<dbReference type="EMBL" id="JBHMAS010000169">
    <property type="protein sequence ID" value="MFB9785599.1"/>
    <property type="molecule type" value="Genomic_DNA"/>
</dbReference>
<keyword evidence="3" id="KW-1185">Reference proteome</keyword>
<reference evidence="2 3" key="1">
    <citation type="submission" date="2024-09" db="EMBL/GenBank/DDBJ databases">
        <authorList>
            <person name="Sun Q."/>
            <person name="Mori K."/>
        </authorList>
    </citation>
    <scope>NUCLEOTIDE SEQUENCE [LARGE SCALE GENOMIC DNA]</scope>
    <source>
        <strain evidence="2 3">JCM 11411</strain>
    </source>
</reference>
<dbReference type="SUPFAM" id="SSF52540">
    <property type="entry name" value="P-loop containing nucleoside triphosphate hydrolases"/>
    <property type="match status" value="1"/>
</dbReference>
<evidence type="ECO:0000313" key="3">
    <source>
        <dbReference type="Proteomes" id="UP001589587"/>
    </source>
</evidence>